<evidence type="ECO:0000256" key="1">
    <source>
        <dbReference type="ARBA" id="ARBA00008136"/>
    </source>
</evidence>
<comment type="similarity">
    <text evidence="1 8">Belongs to the SOS response-associated peptidase family.</text>
</comment>
<name>A0A2S5VSB1_9MICO</name>
<dbReference type="Proteomes" id="UP000239241">
    <property type="component" value="Unassembled WGS sequence"/>
</dbReference>
<dbReference type="GO" id="GO:0003697">
    <property type="term" value="F:single-stranded DNA binding"/>
    <property type="evidence" value="ECO:0007669"/>
    <property type="project" value="InterPro"/>
</dbReference>
<comment type="caution">
    <text evidence="9">The sequence shown here is derived from an EMBL/GenBank/DDBJ whole genome shotgun (WGS) entry which is preliminary data.</text>
</comment>
<dbReference type="PANTHER" id="PTHR13604:SF0">
    <property type="entry name" value="ABASIC SITE PROCESSING PROTEIN HMCES"/>
    <property type="match status" value="1"/>
</dbReference>
<dbReference type="Pfam" id="PF02586">
    <property type="entry name" value="SRAP"/>
    <property type="match status" value="1"/>
</dbReference>
<keyword evidence="2 8" id="KW-0645">Protease</keyword>
<protein>
    <recommendedName>
        <fullName evidence="8">Abasic site processing protein</fullName>
        <ecNumber evidence="8">3.4.-.-</ecNumber>
    </recommendedName>
</protein>
<reference evidence="9 10" key="1">
    <citation type="submission" date="2018-02" db="EMBL/GenBank/DDBJ databases">
        <title>Bacteriophage NCPPB3778 and a type I-E CRISPR drive the evolution of the US Biological Select Agent, Rathayibacter toxicus.</title>
        <authorList>
            <person name="Davis E.W.II."/>
            <person name="Tabima J.F."/>
            <person name="Weisberg A.J."/>
            <person name="Lopes L.D."/>
            <person name="Wiseman M.S."/>
            <person name="Wiseman M.S."/>
            <person name="Pupko T."/>
            <person name="Belcher M.S."/>
            <person name="Sechler A.J."/>
            <person name="Tancos M.A."/>
            <person name="Schroeder B.K."/>
            <person name="Murray T.D."/>
            <person name="Luster D.G."/>
            <person name="Schneider W.L."/>
            <person name="Rogers E."/>
            <person name="Andreote F.D."/>
            <person name="Grunwald N.J."/>
            <person name="Putnam M.L."/>
            <person name="Chang J.H."/>
        </authorList>
    </citation>
    <scope>NUCLEOTIDE SEQUENCE [LARGE SCALE GENOMIC DNA]</scope>
    <source>
        <strain evidence="9 10">AY1B3</strain>
    </source>
</reference>
<dbReference type="GO" id="GO:0106300">
    <property type="term" value="P:protein-DNA covalent cross-linking repair"/>
    <property type="evidence" value="ECO:0007669"/>
    <property type="project" value="InterPro"/>
</dbReference>
<dbReference type="EC" id="3.4.-.-" evidence="8"/>
<evidence type="ECO:0000256" key="5">
    <source>
        <dbReference type="ARBA" id="ARBA00023124"/>
    </source>
</evidence>
<dbReference type="InterPro" id="IPR036590">
    <property type="entry name" value="SRAP-like"/>
</dbReference>
<dbReference type="PANTHER" id="PTHR13604">
    <property type="entry name" value="DC12-RELATED"/>
    <property type="match status" value="1"/>
</dbReference>
<organism evidence="9 10">
    <name type="scientific">Clavibacter michiganensis</name>
    <dbReference type="NCBI Taxonomy" id="28447"/>
    <lineage>
        <taxon>Bacteria</taxon>
        <taxon>Bacillati</taxon>
        <taxon>Actinomycetota</taxon>
        <taxon>Actinomycetes</taxon>
        <taxon>Micrococcales</taxon>
        <taxon>Microbacteriaceae</taxon>
        <taxon>Clavibacter</taxon>
    </lineage>
</organism>
<evidence type="ECO:0000256" key="8">
    <source>
        <dbReference type="RuleBase" id="RU364100"/>
    </source>
</evidence>
<dbReference type="EMBL" id="PSXY01000018">
    <property type="protein sequence ID" value="PPF66634.1"/>
    <property type="molecule type" value="Genomic_DNA"/>
</dbReference>
<evidence type="ECO:0000256" key="2">
    <source>
        <dbReference type="ARBA" id="ARBA00022670"/>
    </source>
</evidence>
<sequence length="229" mass="25827">MCGRFVMTRATGDLLPDLLDAFDPLRDDFNIAPTRDVSLVRERDGERSMPAVHWGFVPGWAKDFKKQRPQPINARIETVSTSPMFRKSFATARAIIPAAGYYEWVVTETSKQPHFIHQPEAAIAMACIVSAWPDPSKEEDASDKWRLLMAIITRDAHVAPGEAHDRMPACLTPDASDDWLSDHLPAENLLKLLDRESHQVAHDLEHYEVSRDVNSVRNNRPDLVDPLPA</sequence>
<evidence type="ECO:0000256" key="7">
    <source>
        <dbReference type="ARBA" id="ARBA00023239"/>
    </source>
</evidence>
<keyword evidence="5" id="KW-0190">Covalent protein-DNA linkage</keyword>
<dbReference type="RefSeq" id="WP_104290679.1">
    <property type="nucleotide sequence ID" value="NZ_PSXY01000018.1"/>
</dbReference>
<dbReference type="GO" id="GO:0006508">
    <property type="term" value="P:proteolysis"/>
    <property type="evidence" value="ECO:0007669"/>
    <property type="project" value="UniProtKB-KW"/>
</dbReference>
<evidence type="ECO:0000256" key="6">
    <source>
        <dbReference type="ARBA" id="ARBA00023125"/>
    </source>
</evidence>
<proteinExistence type="inferred from homology"/>
<dbReference type="SUPFAM" id="SSF143081">
    <property type="entry name" value="BB1717-like"/>
    <property type="match status" value="1"/>
</dbReference>
<keyword evidence="3" id="KW-0227">DNA damage</keyword>
<evidence type="ECO:0000256" key="4">
    <source>
        <dbReference type="ARBA" id="ARBA00022801"/>
    </source>
</evidence>
<evidence type="ECO:0000313" key="10">
    <source>
        <dbReference type="Proteomes" id="UP000239241"/>
    </source>
</evidence>
<keyword evidence="4 8" id="KW-0378">Hydrolase</keyword>
<dbReference type="AlphaFoldDB" id="A0A2S5VSB1"/>
<evidence type="ECO:0000313" key="9">
    <source>
        <dbReference type="EMBL" id="PPF66634.1"/>
    </source>
</evidence>
<keyword evidence="7" id="KW-0456">Lyase</keyword>
<evidence type="ECO:0000256" key="3">
    <source>
        <dbReference type="ARBA" id="ARBA00022763"/>
    </source>
</evidence>
<keyword evidence="6" id="KW-0238">DNA-binding</keyword>
<gene>
    <name evidence="9" type="ORF">C5E16_10960</name>
</gene>
<accession>A0A2S5VSB1</accession>
<dbReference type="InterPro" id="IPR003738">
    <property type="entry name" value="SRAP"/>
</dbReference>
<dbReference type="Gene3D" id="3.90.1680.10">
    <property type="entry name" value="SOS response associated peptidase-like"/>
    <property type="match status" value="1"/>
</dbReference>
<dbReference type="GO" id="GO:0016829">
    <property type="term" value="F:lyase activity"/>
    <property type="evidence" value="ECO:0007669"/>
    <property type="project" value="UniProtKB-KW"/>
</dbReference>
<dbReference type="GO" id="GO:0008233">
    <property type="term" value="F:peptidase activity"/>
    <property type="evidence" value="ECO:0007669"/>
    <property type="project" value="UniProtKB-KW"/>
</dbReference>